<dbReference type="Pfam" id="PF01095">
    <property type="entry name" value="Pectinesterase"/>
    <property type="match status" value="1"/>
</dbReference>
<dbReference type="CDD" id="cd00063">
    <property type="entry name" value="FN3"/>
    <property type="match status" value="3"/>
</dbReference>
<dbReference type="EMBL" id="JBHSTQ010000003">
    <property type="protein sequence ID" value="MFC6385773.1"/>
    <property type="molecule type" value="Genomic_DNA"/>
</dbReference>
<sequence length="1294" mass="141234">MKKLLRMMLCLTLVVSLVSDFSLVRALAAPQESQDYMINDNFEDPGLPSNITDSITDTLGNYKVQITSNKGEPWVFSPGDNNVQLTDDPVNPGNKVLKLYDNQDGSPDKGGSTRISNSSFSKQTNKTTVVAFDFMGAPIGSSTRFRLTNAGVNTALVSLETSGNQLVYRKADNTTAPLLDSLQPNSWYHVKIEIDMQQALYSVNVSGAGDAEIKNVPFYQSVSDFGNFDVNTGNSSIATLYLDNIQIYTPSIVPSAPTDLTTQAGNTQTKLSWKSASNATSYNIKRSTTPEGPFTTVKSNVTDLTFTDSGLTNDTSYYYVVSGVNSVGEGPDSLPVIVTPSSAVPLPQTPKNVTVTSKDSSINLLWDKVDSADFYTVKRSTSPEGPFVTIASELIDPTYTDKDVVNGTTYYYRVQASGVGGDGLESTPVRVQPRTPIMSPEELVANPDNKRVILNWKRVDGVTSYVVKRSLNNGGPYTTVATGVKDSTYTDSEVENGILYYYVVTAVGDQAESMISNQTQAMPKVSIVGAPASPTDILASAGNRQVELQWKARPDASFYTIKRSTTSSGPYTDIATGLSLPAFTDSKVENGTQYYYVVSASNAKGESQLSNELAVMPAKIIVVAQDGTGDYTTIQDAVNAIPSDNTMRTIIYIKNGIYKEKVSIPQDYVSIIGESRDQTVIDWDDYGGTNGQSGNVGSTFASQTVGVTGDYFRASNLTIKNSREPRVTYGTAVALSVKSDQAVFENMKIISHQDTLYTGSGRQYYHNSYIEGDVDFIFGEAPAVVFDHSEIHSNGTSGYVTAAAQSNESDKGFVFLNSRLTKDDSVTRVYLGRPWKNNPKTTFINTWMDDHIDPSGWSKWSNTLNHELASYAEYNSMGPGANAAKRVSWSKQLSAQEASAFTLPRIFNGWDPSLTLIMPPPVTLPTVIAPVEPSNNGISTGEEMPQTGQMGNNEVNGAKNQDGDGKAIEHDTMGEVEDGGKSSNNGGKDNPTTYTAYLLEKHAVRTGPSTKNRVLATLSAGSAVHVLNGRGKWVKIDFKGRTAFVYGEITKAKPYTAYLTEKHVVRTGPSTKHRRITTLTAGTAVNVLHSGKWARVAYKGRAAYVYGEITKTKPYIAYLTEKHAVRTGPSTKYKRMATFKIGTAVNVLRSGKWARIAYKGRAAYVYGEITKTKPYIAYLTEKHAVRTGPSTKYKRMATFKIGTAVNVLRSGKWARIAYKGRAAYVYGDLSKHRLYTVYLTKDFVIRTGSSTKDKIVARLEAGTAIQIQQLVKWIKIMYHGETAYLYGDVIKFIR</sequence>
<evidence type="ECO:0000256" key="2">
    <source>
        <dbReference type="ARBA" id="ARBA00022801"/>
    </source>
</evidence>
<dbReference type="RefSeq" id="WP_253052665.1">
    <property type="nucleotide sequence ID" value="NZ_JAMXWN010000002.1"/>
</dbReference>
<dbReference type="Gene3D" id="2.30.30.40">
    <property type="entry name" value="SH3 Domains"/>
    <property type="match status" value="5"/>
</dbReference>
<feature type="domain" description="Fibronectin type-III" evidence="7">
    <location>
        <begin position="346"/>
        <end position="438"/>
    </location>
</feature>
<evidence type="ECO:0000313" key="9">
    <source>
        <dbReference type="Proteomes" id="UP001596267"/>
    </source>
</evidence>
<name>A0ABW1WEQ0_9BACL</name>
<dbReference type="PROSITE" id="PS00503">
    <property type="entry name" value="PECTINESTERASE_2"/>
    <property type="match status" value="1"/>
</dbReference>
<feature type="domain" description="Fibronectin type-III" evidence="7">
    <location>
        <begin position="253"/>
        <end position="343"/>
    </location>
</feature>
<evidence type="ECO:0000256" key="1">
    <source>
        <dbReference type="ARBA" id="ARBA00008891"/>
    </source>
</evidence>
<evidence type="ECO:0000256" key="4">
    <source>
        <dbReference type="PROSITE-ProRule" id="PRU10040"/>
    </source>
</evidence>
<evidence type="ECO:0000259" key="7">
    <source>
        <dbReference type="PROSITE" id="PS50853"/>
    </source>
</evidence>
<keyword evidence="2" id="KW-0378">Hydrolase</keyword>
<feature type="domain" description="Fibronectin type-III" evidence="7">
    <location>
        <begin position="530"/>
        <end position="620"/>
    </location>
</feature>
<evidence type="ECO:0000256" key="3">
    <source>
        <dbReference type="ARBA" id="ARBA00023085"/>
    </source>
</evidence>
<dbReference type="Proteomes" id="UP001596267">
    <property type="component" value="Unassembled WGS sequence"/>
</dbReference>
<reference evidence="9" key="1">
    <citation type="journal article" date="2019" name="Int. J. Syst. Evol. Microbiol.">
        <title>The Global Catalogue of Microorganisms (GCM) 10K type strain sequencing project: providing services to taxonomists for standard genome sequencing and annotation.</title>
        <authorList>
            <consortium name="The Broad Institute Genomics Platform"/>
            <consortium name="The Broad Institute Genome Sequencing Center for Infectious Disease"/>
            <person name="Wu L."/>
            <person name="Ma J."/>
        </authorList>
    </citation>
    <scope>NUCLEOTIDE SEQUENCE [LARGE SCALE GENOMIC DNA]</scope>
    <source>
        <strain evidence="9">CCUG 42001</strain>
    </source>
</reference>
<dbReference type="PROSITE" id="PS00800">
    <property type="entry name" value="PECTINESTERASE_1"/>
    <property type="match status" value="1"/>
</dbReference>
<dbReference type="Gene3D" id="2.60.40.10">
    <property type="entry name" value="Immunoglobulins"/>
    <property type="match status" value="4"/>
</dbReference>
<dbReference type="Gene3D" id="2.160.20.10">
    <property type="entry name" value="Single-stranded right-handed beta-helix, Pectin lyase-like"/>
    <property type="match status" value="1"/>
</dbReference>
<keyword evidence="3" id="KW-0063">Aspartyl esterase</keyword>
<evidence type="ECO:0000256" key="6">
    <source>
        <dbReference type="SAM" id="SignalP"/>
    </source>
</evidence>
<comment type="caution">
    <text evidence="8">The sequence shown here is derived from an EMBL/GenBank/DDBJ whole genome shotgun (WGS) entry which is preliminary data.</text>
</comment>
<accession>A0ABW1WEQ0</accession>
<dbReference type="PANTHER" id="PTHR31321:SF57">
    <property type="entry name" value="PECTINESTERASE 53-RELATED"/>
    <property type="match status" value="1"/>
</dbReference>
<dbReference type="Pfam" id="PF00041">
    <property type="entry name" value="fn3"/>
    <property type="match status" value="1"/>
</dbReference>
<dbReference type="InterPro" id="IPR011050">
    <property type="entry name" value="Pectin_lyase_fold/virulence"/>
</dbReference>
<dbReference type="InterPro" id="IPR003961">
    <property type="entry name" value="FN3_dom"/>
</dbReference>
<feature type="active site" evidence="4">
    <location>
        <position position="775"/>
    </location>
</feature>
<dbReference type="InterPro" id="IPR000070">
    <property type="entry name" value="Pectinesterase_cat"/>
</dbReference>
<dbReference type="Pfam" id="PF08239">
    <property type="entry name" value="SH3_3"/>
    <property type="match status" value="2"/>
</dbReference>
<dbReference type="InterPro" id="IPR033131">
    <property type="entry name" value="Pectinesterase_Asp_AS"/>
</dbReference>
<feature type="chain" id="PRO_5047501236" evidence="6">
    <location>
        <begin position="29"/>
        <end position="1294"/>
    </location>
</feature>
<proteinExistence type="inferred from homology"/>
<protein>
    <submittedName>
        <fullName evidence="8">Pectinesterase family protein</fullName>
    </submittedName>
</protein>
<dbReference type="SUPFAM" id="SSF49265">
    <property type="entry name" value="Fibronectin type III"/>
    <property type="match status" value="2"/>
</dbReference>
<dbReference type="SUPFAM" id="SSF51126">
    <property type="entry name" value="Pectin lyase-like"/>
    <property type="match status" value="1"/>
</dbReference>
<comment type="similarity">
    <text evidence="1">Belongs to the pectinesterase family.</text>
</comment>
<dbReference type="InterPro" id="IPR003646">
    <property type="entry name" value="SH3-like_bac-type"/>
</dbReference>
<keyword evidence="6" id="KW-0732">Signal</keyword>
<dbReference type="PANTHER" id="PTHR31321">
    <property type="entry name" value="ACYL-COA THIOESTER HYDROLASE YBHC-RELATED"/>
    <property type="match status" value="1"/>
</dbReference>
<feature type="signal peptide" evidence="6">
    <location>
        <begin position="1"/>
        <end position="28"/>
    </location>
</feature>
<dbReference type="SMART" id="SM00060">
    <property type="entry name" value="FN3"/>
    <property type="match status" value="4"/>
</dbReference>
<evidence type="ECO:0000313" key="8">
    <source>
        <dbReference type="EMBL" id="MFC6385773.1"/>
    </source>
</evidence>
<dbReference type="PROSITE" id="PS50853">
    <property type="entry name" value="FN3"/>
    <property type="match status" value="3"/>
</dbReference>
<gene>
    <name evidence="8" type="ORF">ACFP7A_04090</name>
</gene>
<dbReference type="InterPro" id="IPR036116">
    <property type="entry name" value="FN3_sf"/>
</dbReference>
<organism evidence="8 9">
    <name type="scientific">Sporolactobacillus kofuensis</name>
    <dbReference type="NCBI Taxonomy" id="269672"/>
    <lineage>
        <taxon>Bacteria</taxon>
        <taxon>Bacillati</taxon>
        <taxon>Bacillota</taxon>
        <taxon>Bacilli</taxon>
        <taxon>Bacillales</taxon>
        <taxon>Sporolactobacillaceae</taxon>
        <taxon>Sporolactobacillus</taxon>
    </lineage>
</organism>
<dbReference type="InterPro" id="IPR018040">
    <property type="entry name" value="Pectinesterase_Tyr_AS"/>
</dbReference>
<dbReference type="InterPro" id="IPR013783">
    <property type="entry name" value="Ig-like_fold"/>
</dbReference>
<feature type="region of interest" description="Disordered" evidence="5">
    <location>
        <begin position="101"/>
        <end position="120"/>
    </location>
</feature>
<keyword evidence="9" id="KW-1185">Reference proteome</keyword>
<dbReference type="InterPro" id="IPR012334">
    <property type="entry name" value="Pectin_lyas_fold"/>
</dbReference>
<evidence type="ECO:0000256" key="5">
    <source>
        <dbReference type="SAM" id="MobiDB-lite"/>
    </source>
</evidence>
<dbReference type="SMART" id="SM00287">
    <property type="entry name" value="SH3b"/>
    <property type="match status" value="5"/>
</dbReference>